<dbReference type="EMBL" id="CM001436">
    <property type="protein sequence ID" value="EHQ36992.1"/>
    <property type="molecule type" value="Genomic_DNA"/>
</dbReference>
<dbReference type="STRING" id="937775.Metlim_2959"/>
<dbReference type="InterPro" id="IPR052226">
    <property type="entry name" value="UPF0332_toxin"/>
</dbReference>
<accession>H1YY57</accession>
<dbReference type="Gene3D" id="1.20.120.330">
    <property type="entry name" value="Nucleotidyltransferases domain 2"/>
    <property type="match status" value="1"/>
</dbReference>
<sequence length="128" mass="14565">MNNPEINALIKKSKERLKAAESLLNENYSEDSVNRSYYAMYLASTALLLLKGIKFKTHKGLISAIGNEFVKTGIMDKKYGRTLNIAEEARENADYASFIEIEISEAREILQNARLFVREAERIISESE</sequence>
<feature type="domain" description="HEPN" evidence="2">
    <location>
        <begin position="8"/>
        <end position="122"/>
    </location>
</feature>
<dbReference type="InterPro" id="IPR007842">
    <property type="entry name" value="HEPN_dom"/>
</dbReference>
<comment type="similarity">
    <text evidence="1">Belongs to the UPF0332 family.</text>
</comment>
<dbReference type="HOGENOM" id="CLU_151247_2_1_2"/>
<evidence type="ECO:0000256" key="1">
    <source>
        <dbReference type="ARBA" id="ARBA00038248"/>
    </source>
</evidence>
<reference evidence="3 4" key="1">
    <citation type="submission" date="2011-10" db="EMBL/GenBank/DDBJ databases">
        <title>The Improved High-Quality Draft genome of Methanoplanus limicola DSM 2279.</title>
        <authorList>
            <consortium name="US DOE Joint Genome Institute (JGI-PGF)"/>
            <person name="Lucas S."/>
            <person name="Copeland A."/>
            <person name="Lapidus A."/>
            <person name="Glavina del Rio T."/>
            <person name="Dalin E."/>
            <person name="Tice H."/>
            <person name="Bruce D."/>
            <person name="Goodwin L."/>
            <person name="Pitluck S."/>
            <person name="Peters L."/>
            <person name="Mikhailova N."/>
            <person name="Lu M."/>
            <person name="Kyrpides N."/>
            <person name="Mavromatis K."/>
            <person name="Ivanova N."/>
            <person name="Markowitz V."/>
            <person name="Cheng J.-F."/>
            <person name="Hugenholtz P."/>
            <person name="Woyke T."/>
            <person name="Wu D."/>
            <person name="Wirth R."/>
            <person name="Brambilla E.-M."/>
            <person name="Klenk H.-P."/>
            <person name="Eisen J.A."/>
        </authorList>
    </citation>
    <scope>NUCLEOTIDE SEQUENCE [LARGE SCALE GENOMIC DNA]</scope>
    <source>
        <strain evidence="3 4">DSM 2279</strain>
    </source>
</reference>
<evidence type="ECO:0000259" key="2">
    <source>
        <dbReference type="Pfam" id="PF05168"/>
    </source>
</evidence>
<dbReference type="AlphaFoldDB" id="H1YY57"/>
<proteinExistence type="inferred from homology"/>
<dbReference type="PANTHER" id="PTHR36565">
    <property type="entry name" value="UPF0332 PROTEIN TM_1000"/>
    <property type="match status" value="1"/>
</dbReference>
<dbReference type="RefSeq" id="WP_004079711.1">
    <property type="nucleotide sequence ID" value="NZ_CM001436.1"/>
</dbReference>
<evidence type="ECO:0000313" key="4">
    <source>
        <dbReference type="Proteomes" id="UP000005741"/>
    </source>
</evidence>
<dbReference type="OrthoDB" id="101012at2157"/>
<dbReference type="Pfam" id="PF05168">
    <property type="entry name" value="HEPN"/>
    <property type="match status" value="1"/>
</dbReference>
<dbReference type="Proteomes" id="UP000005741">
    <property type="component" value="Chromosome"/>
</dbReference>
<evidence type="ECO:0000313" key="3">
    <source>
        <dbReference type="EMBL" id="EHQ36992.1"/>
    </source>
</evidence>
<protein>
    <submittedName>
        <fullName evidence="3">HEPN domain protein</fullName>
    </submittedName>
</protein>
<gene>
    <name evidence="3" type="ORF">Metlim_2959</name>
</gene>
<dbReference type="InParanoid" id="H1YY57"/>
<keyword evidence="4" id="KW-1185">Reference proteome</keyword>
<dbReference type="PANTHER" id="PTHR36565:SF1">
    <property type="entry name" value="UPF0332 PROTEIN TM_1000"/>
    <property type="match status" value="1"/>
</dbReference>
<name>H1YY57_9EURY</name>
<organism evidence="3 4">
    <name type="scientific">Methanoplanus limicola DSM 2279</name>
    <dbReference type="NCBI Taxonomy" id="937775"/>
    <lineage>
        <taxon>Archaea</taxon>
        <taxon>Methanobacteriati</taxon>
        <taxon>Methanobacteriota</taxon>
        <taxon>Stenosarchaea group</taxon>
        <taxon>Methanomicrobia</taxon>
        <taxon>Methanomicrobiales</taxon>
        <taxon>Methanomicrobiaceae</taxon>
        <taxon>Methanoplanus</taxon>
    </lineage>
</organism>